<evidence type="ECO:0000313" key="13">
    <source>
        <dbReference type="Proteomes" id="UP000244225"/>
    </source>
</evidence>
<comment type="similarity">
    <text evidence="8 9">Belongs to the TonB-dependent receptor family.</text>
</comment>
<dbReference type="Gene3D" id="2.40.170.20">
    <property type="entry name" value="TonB-dependent receptor, beta-barrel domain"/>
    <property type="match status" value="1"/>
</dbReference>
<dbReference type="Pfam" id="PF00593">
    <property type="entry name" value="TonB_dep_Rec_b-barrel"/>
    <property type="match status" value="1"/>
</dbReference>
<evidence type="ECO:0000256" key="9">
    <source>
        <dbReference type="RuleBase" id="RU003357"/>
    </source>
</evidence>
<keyword evidence="4 8" id="KW-0812">Transmembrane</keyword>
<dbReference type="InterPro" id="IPR012910">
    <property type="entry name" value="Plug_dom"/>
</dbReference>
<keyword evidence="6 8" id="KW-0472">Membrane</keyword>
<dbReference type="AlphaFoldDB" id="A0A2T5YFQ1"/>
<dbReference type="Gene3D" id="2.60.40.1120">
    <property type="entry name" value="Carboxypeptidase-like, regulatory domain"/>
    <property type="match status" value="1"/>
</dbReference>
<evidence type="ECO:0000256" key="8">
    <source>
        <dbReference type="PROSITE-ProRule" id="PRU01360"/>
    </source>
</evidence>
<dbReference type="InterPro" id="IPR000531">
    <property type="entry name" value="Beta-barrel_TonB"/>
</dbReference>
<dbReference type="InterPro" id="IPR023997">
    <property type="entry name" value="TonB-dep_OMP_SusC/RagA_CS"/>
</dbReference>
<keyword evidence="7 8" id="KW-0998">Cell outer membrane</keyword>
<evidence type="ECO:0000256" key="5">
    <source>
        <dbReference type="ARBA" id="ARBA00023077"/>
    </source>
</evidence>
<evidence type="ECO:0000256" key="6">
    <source>
        <dbReference type="ARBA" id="ARBA00023136"/>
    </source>
</evidence>
<dbReference type="OrthoDB" id="9768177at2"/>
<evidence type="ECO:0000256" key="2">
    <source>
        <dbReference type="ARBA" id="ARBA00022448"/>
    </source>
</evidence>
<dbReference type="InterPro" id="IPR037066">
    <property type="entry name" value="Plug_dom_sf"/>
</dbReference>
<dbReference type="InterPro" id="IPR036942">
    <property type="entry name" value="Beta-barrel_TonB_sf"/>
</dbReference>
<dbReference type="NCBIfam" id="TIGR04056">
    <property type="entry name" value="OMP_RagA_SusC"/>
    <property type="match status" value="1"/>
</dbReference>
<feature type="domain" description="TonB-dependent receptor-like beta-barrel" evidence="10">
    <location>
        <begin position="453"/>
        <end position="989"/>
    </location>
</feature>
<evidence type="ECO:0000256" key="7">
    <source>
        <dbReference type="ARBA" id="ARBA00023237"/>
    </source>
</evidence>
<dbReference type="GO" id="GO:0009279">
    <property type="term" value="C:cell outer membrane"/>
    <property type="evidence" value="ECO:0007669"/>
    <property type="project" value="UniProtKB-SubCell"/>
</dbReference>
<evidence type="ECO:0000313" key="12">
    <source>
        <dbReference type="EMBL" id="PTX18145.1"/>
    </source>
</evidence>
<dbReference type="Pfam" id="PF13715">
    <property type="entry name" value="CarbopepD_reg_2"/>
    <property type="match status" value="1"/>
</dbReference>
<evidence type="ECO:0000256" key="3">
    <source>
        <dbReference type="ARBA" id="ARBA00022452"/>
    </source>
</evidence>
<dbReference type="SUPFAM" id="SSF56935">
    <property type="entry name" value="Porins"/>
    <property type="match status" value="1"/>
</dbReference>
<keyword evidence="2 8" id="KW-0813">Transport</keyword>
<dbReference type="RefSeq" id="WP_108212587.1">
    <property type="nucleotide sequence ID" value="NZ_QBKI01000007.1"/>
</dbReference>
<dbReference type="InterPro" id="IPR023996">
    <property type="entry name" value="TonB-dep_OMP_SusC/RagA"/>
</dbReference>
<dbReference type="Pfam" id="PF07715">
    <property type="entry name" value="Plug"/>
    <property type="match status" value="1"/>
</dbReference>
<dbReference type="Gene3D" id="2.170.130.10">
    <property type="entry name" value="TonB-dependent receptor, plug domain"/>
    <property type="match status" value="1"/>
</dbReference>
<accession>A0A2T5YFQ1</accession>
<evidence type="ECO:0000259" key="11">
    <source>
        <dbReference type="Pfam" id="PF07715"/>
    </source>
</evidence>
<keyword evidence="13" id="KW-1185">Reference proteome</keyword>
<proteinExistence type="inferred from homology"/>
<organism evidence="12 13">
    <name type="scientific">Pontibacter mucosus</name>
    <dbReference type="NCBI Taxonomy" id="1649266"/>
    <lineage>
        <taxon>Bacteria</taxon>
        <taxon>Pseudomonadati</taxon>
        <taxon>Bacteroidota</taxon>
        <taxon>Cytophagia</taxon>
        <taxon>Cytophagales</taxon>
        <taxon>Hymenobacteraceae</taxon>
        <taxon>Pontibacter</taxon>
    </lineage>
</organism>
<evidence type="ECO:0000256" key="1">
    <source>
        <dbReference type="ARBA" id="ARBA00004571"/>
    </source>
</evidence>
<dbReference type="InterPro" id="IPR039426">
    <property type="entry name" value="TonB-dep_rcpt-like"/>
</dbReference>
<protein>
    <submittedName>
        <fullName evidence="12">Iron complex outermembrane receptor protein</fullName>
    </submittedName>
</protein>
<feature type="domain" description="TonB-dependent receptor plug" evidence="11">
    <location>
        <begin position="150"/>
        <end position="257"/>
    </location>
</feature>
<comment type="subcellular location">
    <subcellularLocation>
        <location evidence="1 8">Cell outer membrane</location>
        <topology evidence="1 8">Multi-pass membrane protein</topology>
    </subcellularLocation>
</comment>
<dbReference type="InterPro" id="IPR008969">
    <property type="entry name" value="CarboxyPept-like_regulatory"/>
</dbReference>
<evidence type="ECO:0000259" key="10">
    <source>
        <dbReference type="Pfam" id="PF00593"/>
    </source>
</evidence>
<gene>
    <name evidence="12" type="ORF">C8N40_107184</name>
</gene>
<evidence type="ECO:0000256" key="4">
    <source>
        <dbReference type="ARBA" id="ARBA00022692"/>
    </source>
</evidence>
<keyword evidence="3 8" id="KW-1134">Transmembrane beta strand</keyword>
<comment type="caution">
    <text evidence="12">The sequence shown here is derived from an EMBL/GenBank/DDBJ whole genome shotgun (WGS) entry which is preliminary data.</text>
</comment>
<dbReference type="EMBL" id="QBKI01000007">
    <property type="protein sequence ID" value="PTX18145.1"/>
    <property type="molecule type" value="Genomic_DNA"/>
</dbReference>
<sequence>MRKIYFNSDVPHQNILLELLSKKKVFVVLLVTLGLSQEVPLAEAAGNASAAALVQQQRFDVSGRVSDEKGQGVPGATVLLMGTTVGATTDAEGNFTISVPDPNGTLVISSLGYQRQEVAINNRSVINVTLASDVQALGEVVVTGYGTQRKADVTGATATVTSKDLNSGVVNNPMQAIQGKVAGLNIVSAGGDPTNNRPAIRLRGTSSLSANSEPLIVIDGVAGADLNTVAPEDIESIDVLKDASASAIYGSRGANGVIIVTTKRGEAGKVTVEVNSYVGVEEVARTLPFLSADEYVDRLREQGLDVSANDYGARTDWFDELTRTAISHNHNVAVSGGTENFTYRGSVVYLDQPGIAVNSGFDRLNGRLNLVQKALNDKLEIQLLLSQQVSNKDYVDYFPFLLAGRINPTFPVYNDQGTYLQPGVAGFDEFNGNRIPGGFEIENPLARMEQITNESRDRLTLGNLKVFVEPFEGLRFGVNTSINSYNSLYGFFRPSTWRANNNNVSFGFRSEREVVDRLLELTGQYNKAFGTHSFNVLGGYTYQKLSNQGLFAANRGFPDVFGYNNIGTGDNPLDREVGSHQSEAILIGFIGRINYSYNDRYLLTANIRRDGSSRFGENNRWGWFPSLSVGWRLKEEAFLQGVDFIDDLKLRIGYGVTGNQEGIPDYAARPLYARSGTYQSGGQFIGAYRPLQNANPDLKWETSKMWNVGLDFAFLGGRLNGSLELYDKDTEDLLFEYPIAIGTRYGSENLTAVAPNILANVGEINNRGIELALDYLAVDAGDFQWRTLINLSHNKNEVVSLSSGLFQYDPTSPRTYGSFGSGQGGIAAPVALLEGRPVGQFYGPVLRGYGTSDTGEPIYQWEDFGGGGNDPFGEDRTLLGDANPNLIFGWGNNFTYKSFDLNFLFRGALGHQIVNGPYIYSANPNRFPSNNVVEDAFGTGIPEGISPAFYDQWVEDGDFVRLDNFRLSYRLPTIWKYLTNASVYIAGNNTFVITNYRGIDPEPRLGTSRDIYGGSQSAGVQPGGGGGAGGANLTPAEASVIRRAVGGTDINAGDIQAAGLSPGIEPLSFYPRTRTFTLGVSLTF</sequence>
<dbReference type="NCBIfam" id="TIGR04057">
    <property type="entry name" value="SusC_RagA_signa"/>
    <property type="match status" value="1"/>
</dbReference>
<reference evidence="12 13" key="1">
    <citation type="submission" date="2018-04" db="EMBL/GenBank/DDBJ databases">
        <title>Genomic Encyclopedia of Archaeal and Bacterial Type Strains, Phase II (KMG-II): from individual species to whole genera.</title>
        <authorList>
            <person name="Goeker M."/>
        </authorList>
    </citation>
    <scope>NUCLEOTIDE SEQUENCE [LARGE SCALE GENOMIC DNA]</scope>
    <source>
        <strain evidence="12 13">DSM 100162</strain>
    </source>
</reference>
<dbReference type="Proteomes" id="UP000244225">
    <property type="component" value="Unassembled WGS sequence"/>
</dbReference>
<name>A0A2T5YFQ1_9BACT</name>
<keyword evidence="5 9" id="KW-0798">TonB box</keyword>
<dbReference type="SUPFAM" id="SSF49464">
    <property type="entry name" value="Carboxypeptidase regulatory domain-like"/>
    <property type="match status" value="1"/>
</dbReference>
<dbReference type="PROSITE" id="PS52016">
    <property type="entry name" value="TONB_DEPENDENT_REC_3"/>
    <property type="match status" value="1"/>
</dbReference>
<keyword evidence="12" id="KW-0675">Receptor</keyword>